<protein>
    <submittedName>
        <fullName evidence="6">Phosphonopyruvate decarboxylase</fullName>
    </submittedName>
</protein>
<dbReference type="Gene3D" id="3.40.50.970">
    <property type="match status" value="2"/>
</dbReference>
<dbReference type="GO" id="GO:0000287">
    <property type="term" value="F:magnesium ion binding"/>
    <property type="evidence" value="ECO:0007669"/>
    <property type="project" value="InterPro"/>
</dbReference>
<feature type="domain" description="Thiamine pyrophosphate enzyme N-terminal TPP-binding" evidence="5">
    <location>
        <begin position="9"/>
        <end position="110"/>
    </location>
</feature>
<evidence type="ECO:0000256" key="2">
    <source>
        <dbReference type="ARBA" id="ARBA00023052"/>
    </source>
</evidence>
<sequence>MIDPVECCRRLKLHGCTYFSGVPCSYFASLLQALDLDPGMRYVEAANEGSALATAAGVALAGGRPVVVLQNSGLGNLVNPLTSLSAVFDLPALLLVSWRGCPDEPADEPQHRIMGAATPRLLRLLQVPYWLAPPDTEKFNDVLEAAVQTMLRSQRPVALLFRRGTFSPVEPAGVPPAVGGFTRRDAVAVITRKLTDRDALVATTGMISRELFRQRDRPANFYMQGSMGHAGAIGLGLALKSPGRRVVVVDGDGAAIMHLGSLSVIGSTMPPNLVHIILDNAVYESTGGQRTSAARTDFSAVGRACGYRQAHQCSDAAALAAVLDGAAHSAGPTLIHVKITPDSGTKPARVATELLPREVKERFRKALREDIEA</sequence>
<dbReference type="Pfam" id="PF02776">
    <property type="entry name" value="TPP_enzyme_N"/>
    <property type="match status" value="1"/>
</dbReference>
<dbReference type="GO" id="GO:0033980">
    <property type="term" value="F:phosphonopyruvate decarboxylase activity"/>
    <property type="evidence" value="ECO:0007669"/>
    <property type="project" value="InterPro"/>
</dbReference>
<dbReference type="GO" id="GO:0032923">
    <property type="term" value="P:organic phosphonate biosynthetic process"/>
    <property type="evidence" value="ECO:0007669"/>
    <property type="project" value="InterPro"/>
</dbReference>
<dbReference type="RefSeq" id="WP_160147181.1">
    <property type="nucleotide sequence ID" value="NZ_FNVO01000023.1"/>
</dbReference>
<keyword evidence="2" id="KW-0786">Thiamine pyrophosphate</keyword>
<dbReference type="InterPro" id="IPR029061">
    <property type="entry name" value="THDP-binding"/>
</dbReference>
<name>A0A1H6DVY5_9ACTN</name>
<evidence type="ECO:0000313" key="6">
    <source>
        <dbReference type="EMBL" id="SEG89418.1"/>
    </source>
</evidence>
<proteinExistence type="predicted"/>
<keyword evidence="3" id="KW-0456">Lyase</keyword>
<gene>
    <name evidence="6" type="ORF">SAMN04489712_12388</name>
</gene>
<evidence type="ECO:0000313" key="7">
    <source>
        <dbReference type="Proteomes" id="UP000236723"/>
    </source>
</evidence>
<dbReference type="InterPro" id="IPR017684">
    <property type="entry name" value="Phosphono-pyrv_decarboxylase"/>
</dbReference>
<keyword evidence="7" id="KW-1185">Reference proteome</keyword>
<dbReference type="GO" id="GO:0030976">
    <property type="term" value="F:thiamine pyrophosphate binding"/>
    <property type="evidence" value="ECO:0007669"/>
    <property type="project" value="InterPro"/>
</dbReference>
<dbReference type="InterPro" id="IPR000399">
    <property type="entry name" value="TPP-bd_CS"/>
</dbReference>
<dbReference type="InterPro" id="IPR011766">
    <property type="entry name" value="TPP_enzyme_TPP-bd"/>
</dbReference>
<dbReference type="PANTHER" id="PTHR42818">
    <property type="entry name" value="SULFOPYRUVATE DECARBOXYLASE SUBUNIT ALPHA"/>
    <property type="match status" value="1"/>
</dbReference>
<evidence type="ECO:0000259" key="5">
    <source>
        <dbReference type="Pfam" id="PF02776"/>
    </source>
</evidence>
<dbReference type="OrthoDB" id="9785953at2"/>
<dbReference type="InterPro" id="IPR012001">
    <property type="entry name" value="Thiamin_PyroP_enz_TPP-bd_dom"/>
</dbReference>
<accession>A0A1H6DVY5</accession>
<dbReference type="InterPro" id="IPR051818">
    <property type="entry name" value="TPP_dependent_decarboxylase"/>
</dbReference>
<dbReference type="PROSITE" id="PS00187">
    <property type="entry name" value="TPP_ENZYMES"/>
    <property type="match status" value="1"/>
</dbReference>
<feature type="domain" description="Thiamine pyrophosphate enzyme TPP-binding" evidence="4">
    <location>
        <begin position="214"/>
        <end position="337"/>
    </location>
</feature>
<evidence type="ECO:0000256" key="1">
    <source>
        <dbReference type="ARBA" id="ARBA00022793"/>
    </source>
</evidence>
<dbReference type="PANTHER" id="PTHR42818:SF1">
    <property type="entry name" value="SULFOPYRUVATE DECARBOXYLASE"/>
    <property type="match status" value="1"/>
</dbReference>
<dbReference type="EMBL" id="FNVO01000023">
    <property type="protein sequence ID" value="SEG89418.1"/>
    <property type="molecule type" value="Genomic_DNA"/>
</dbReference>
<evidence type="ECO:0000259" key="4">
    <source>
        <dbReference type="Pfam" id="PF02775"/>
    </source>
</evidence>
<dbReference type="Proteomes" id="UP000236723">
    <property type="component" value="Unassembled WGS sequence"/>
</dbReference>
<dbReference type="NCBIfam" id="TIGR03297">
    <property type="entry name" value="Ppyr-DeCO2ase"/>
    <property type="match status" value="1"/>
</dbReference>
<keyword evidence="6" id="KW-0670">Pyruvate</keyword>
<dbReference type="CDD" id="cd07035">
    <property type="entry name" value="TPP_PYR_POX_like"/>
    <property type="match status" value="1"/>
</dbReference>
<organism evidence="6 7">
    <name type="scientific">Thermomonospora echinospora</name>
    <dbReference type="NCBI Taxonomy" id="1992"/>
    <lineage>
        <taxon>Bacteria</taxon>
        <taxon>Bacillati</taxon>
        <taxon>Actinomycetota</taxon>
        <taxon>Actinomycetes</taxon>
        <taxon>Streptosporangiales</taxon>
        <taxon>Thermomonosporaceae</taxon>
        <taxon>Thermomonospora</taxon>
    </lineage>
</organism>
<dbReference type="SUPFAM" id="SSF52518">
    <property type="entry name" value="Thiamin diphosphate-binding fold (THDP-binding)"/>
    <property type="match status" value="2"/>
</dbReference>
<evidence type="ECO:0000256" key="3">
    <source>
        <dbReference type="ARBA" id="ARBA00023239"/>
    </source>
</evidence>
<dbReference type="Pfam" id="PF02775">
    <property type="entry name" value="TPP_enzyme_C"/>
    <property type="match status" value="1"/>
</dbReference>
<dbReference type="AlphaFoldDB" id="A0A1H6DVY5"/>
<keyword evidence="1" id="KW-0210">Decarboxylase</keyword>
<reference evidence="7" key="1">
    <citation type="submission" date="2016-10" db="EMBL/GenBank/DDBJ databases">
        <authorList>
            <person name="Varghese N."/>
            <person name="Submissions S."/>
        </authorList>
    </citation>
    <scope>NUCLEOTIDE SEQUENCE [LARGE SCALE GENOMIC DNA]</scope>
    <source>
        <strain evidence="7">DSM 43163</strain>
    </source>
</reference>